<dbReference type="Proteomes" id="UP001501495">
    <property type="component" value="Unassembled WGS sequence"/>
</dbReference>
<dbReference type="Pfam" id="PF10604">
    <property type="entry name" value="Polyketide_cyc2"/>
    <property type="match status" value="1"/>
</dbReference>
<proteinExistence type="predicted"/>
<dbReference type="Gene3D" id="3.30.530.20">
    <property type="match status" value="1"/>
</dbReference>
<dbReference type="InterPro" id="IPR023393">
    <property type="entry name" value="START-like_dom_sf"/>
</dbReference>
<dbReference type="SUPFAM" id="SSF55961">
    <property type="entry name" value="Bet v1-like"/>
    <property type="match status" value="1"/>
</dbReference>
<dbReference type="EMBL" id="BAAAZH010000013">
    <property type="protein sequence ID" value="GAA4118616.1"/>
    <property type="molecule type" value="Genomic_DNA"/>
</dbReference>
<evidence type="ECO:0000313" key="2">
    <source>
        <dbReference type="Proteomes" id="UP001501495"/>
    </source>
</evidence>
<reference evidence="2" key="1">
    <citation type="journal article" date="2019" name="Int. J. Syst. Evol. Microbiol.">
        <title>The Global Catalogue of Microorganisms (GCM) 10K type strain sequencing project: providing services to taxonomists for standard genome sequencing and annotation.</title>
        <authorList>
            <consortium name="The Broad Institute Genomics Platform"/>
            <consortium name="The Broad Institute Genome Sequencing Center for Infectious Disease"/>
            <person name="Wu L."/>
            <person name="Ma J."/>
        </authorList>
    </citation>
    <scope>NUCLEOTIDE SEQUENCE [LARGE SCALE GENOMIC DNA]</scope>
    <source>
        <strain evidence="2">JCM 16703</strain>
    </source>
</reference>
<protein>
    <recommendedName>
        <fullName evidence="3">Polyketide cyclase</fullName>
    </recommendedName>
</protein>
<comment type="caution">
    <text evidence="1">The sequence shown here is derived from an EMBL/GenBank/DDBJ whole genome shotgun (WGS) entry which is preliminary data.</text>
</comment>
<evidence type="ECO:0000313" key="1">
    <source>
        <dbReference type="EMBL" id="GAA4118616.1"/>
    </source>
</evidence>
<keyword evidence="2" id="KW-1185">Reference proteome</keyword>
<accession>A0ABP7XIW7</accession>
<gene>
    <name evidence="1" type="ORF">GCM10022215_20360</name>
</gene>
<organism evidence="1 2">
    <name type="scientific">Nocardioides fonticola</name>
    <dbReference type="NCBI Taxonomy" id="450363"/>
    <lineage>
        <taxon>Bacteria</taxon>
        <taxon>Bacillati</taxon>
        <taxon>Actinomycetota</taxon>
        <taxon>Actinomycetes</taxon>
        <taxon>Propionibacteriales</taxon>
        <taxon>Nocardioidaceae</taxon>
        <taxon>Nocardioides</taxon>
    </lineage>
</organism>
<evidence type="ECO:0008006" key="3">
    <source>
        <dbReference type="Google" id="ProtNLM"/>
    </source>
</evidence>
<name>A0ABP7XIW7_9ACTN</name>
<dbReference type="InterPro" id="IPR019587">
    <property type="entry name" value="Polyketide_cyclase/dehydratase"/>
</dbReference>
<sequence>MTFEHEGSIATTASPAAIWRLWSDTGTWAQWDPPVERVVLDGPFRIGTTGTLTLAGGIEAPFELTVVRAEERYVDRLTLGELVIDIDHRVEAHGDGALVTVHTTIEGPGADQIGPMVTADAPVALAALVAMAEAPAPVA</sequence>
<dbReference type="RefSeq" id="WP_344733254.1">
    <property type="nucleotide sequence ID" value="NZ_BAAAZH010000013.1"/>
</dbReference>